<evidence type="ECO:0000313" key="12">
    <source>
        <dbReference type="Proteomes" id="UP000183028"/>
    </source>
</evidence>
<gene>
    <name evidence="11" type="ORF">SAMN04487834_10356</name>
</gene>
<keyword evidence="6 8" id="KW-1133">Transmembrane helix</keyword>
<dbReference type="PROSITE" id="PS50893">
    <property type="entry name" value="ABC_TRANSPORTER_2"/>
    <property type="match status" value="1"/>
</dbReference>
<dbReference type="GO" id="GO:0005886">
    <property type="term" value="C:plasma membrane"/>
    <property type="evidence" value="ECO:0007669"/>
    <property type="project" value="UniProtKB-SubCell"/>
</dbReference>
<dbReference type="RefSeq" id="WP_033162569.1">
    <property type="nucleotide sequence ID" value="NZ_CACVTN010000056.1"/>
</dbReference>
<dbReference type="FunFam" id="3.40.50.300:FF:000287">
    <property type="entry name" value="Multidrug ABC transporter ATP-binding protein"/>
    <property type="match status" value="1"/>
</dbReference>
<dbReference type="Gene3D" id="1.20.1560.10">
    <property type="entry name" value="ABC transporter type 1, transmembrane domain"/>
    <property type="match status" value="1"/>
</dbReference>
<evidence type="ECO:0000313" key="11">
    <source>
        <dbReference type="EMBL" id="SEI92277.1"/>
    </source>
</evidence>
<comment type="subcellular location">
    <subcellularLocation>
        <location evidence="1">Cell membrane</location>
        <topology evidence="1">Multi-pass membrane protein</topology>
    </subcellularLocation>
</comment>
<proteinExistence type="predicted"/>
<dbReference type="Pfam" id="PF00005">
    <property type="entry name" value="ABC_tran"/>
    <property type="match status" value="1"/>
</dbReference>
<keyword evidence="4" id="KW-0547">Nucleotide-binding</keyword>
<keyword evidence="12" id="KW-1185">Reference proteome</keyword>
<feature type="transmembrane region" description="Helical" evidence="8">
    <location>
        <begin position="243"/>
        <end position="263"/>
    </location>
</feature>
<dbReference type="CDD" id="cd18540">
    <property type="entry name" value="ABC_6TM_exporter_like"/>
    <property type="match status" value="1"/>
</dbReference>
<dbReference type="GO" id="GO:0015421">
    <property type="term" value="F:ABC-type oligopeptide transporter activity"/>
    <property type="evidence" value="ECO:0007669"/>
    <property type="project" value="TreeGrafter"/>
</dbReference>
<dbReference type="GO" id="GO:0016887">
    <property type="term" value="F:ATP hydrolysis activity"/>
    <property type="evidence" value="ECO:0007669"/>
    <property type="project" value="InterPro"/>
</dbReference>
<feature type="transmembrane region" description="Helical" evidence="8">
    <location>
        <begin position="163"/>
        <end position="181"/>
    </location>
</feature>
<evidence type="ECO:0000256" key="7">
    <source>
        <dbReference type="ARBA" id="ARBA00023136"/>
    </source>
</evidence>
<keyword evidence="3 8" id="KW-0812">Transmembrane</keyword>
<feature type="transmembrane region" description="Helical" evidence="8">
    <location>
        <begin position="21"/>
        <end position="40"/>
    </location>
</feature>
<dbReference type="CDD" id="cd03254">
    <property type="entry name" value="ABCC_Glucan_exporter_like"/>
    <property type="match status" value="1"/>
</dbReference>
<evidence type="ECO:0000256" key="6">
    <source>
        <dbReference type="ARBA" id="ARBA00022989"/>
    </source>
</evidence>
<feature type="domain" description="ABC transporter" evidence="9">
    <location>
        <begin position="352"/>
        <end position="587"/>
    </location>
</feature>
<dbReference type="PROSITE" id="PS50929">
    <property type="entry name" value="ABC_TM1F"/>
    <property type="match status" value="1"/>
</dbReference>
<evidence type="ECO:0000256" key="1">
    <source>
        <dbReference type="ARBA" id="ARBA00004651"/>
    </source>
</evidence>
<organism evidence="11 12">
    <name type="scientific">Sharpea azabuensis</name>
    <dbReference type="NCBI Taxonomy" id="322505"/>
    <lineage>
        <taxon>Bacteria</taxon>
        <taxon>Bacillati</taxon>
        <taxon>Bacillota</taxon>
        <taxon>Erysipelotrichia</taxon>
        <taxon>Erysipelotrichales</taxon>
        <taxon>Coprobacillaceae</taxon>
        <taxon>Sharpea</taxon>
    </lineage>
</organism>
<dbReference type="PANTHER" id="PTHR43394:SF1">
    <property type="entry name" value="ATP-BINDING CASSETTE SUB-FAMILY B MEMBER 10, MITOCHONDRIAL"/>
    <property type="match status" value="1"/>
</dbReference>
<dbReference type="OrthoDB" id="9770415at2"/>
<evidence type="ECO:0000256" key="2">
    <source>
        <dbReference type="ARBA" id="ARBA00022448"/>
    </source>
</evidence>
<feature type="transmembrane region" description="Helical" evidence="8">
    <location>
        <begin position="139"/>
        <end position="157"/>
    </location>
</feature>
<dbReference type="InterPro" id="IPR039421">
    <property type="entry name" value="Type_1_exporter"/>
</dbReference>
<evidence type="ECO:0000259" key="10">
    <source>
        <dbReference type="PROSITE" id="PS50929"/>
    </source>
</evidence>
<evidence type="ECO:0000256" key="5">
    <source>
        <dbReference type="ARBA" id="ARBA00022840"/>
    </source>
</evidence>
<dbReference type="AlphaFoldDB" id="A0A1H6URC8"/>
<evidence type="ECO:0000256" key="8">
    <source>
        <dbReference type="SAM" id="Phobius"/>
    </source>
</evidence>
<accession>A0A1H6URC8</accession>
<dbReference type="EMBL" id="FNYK01000035">
    <property type="protein sequence ID" value="SEI92277.1"/>
    <property type="molecule type" value="Genomic_DNA"/>
</dbReference>
<feature type="domain" description="ABC transmembrane type-1" evidence="10">
    <location>
        <begin position="24"/>
        <end position="306"/>
    </location>
</feature>
<evidence type="ECO:0000256" key="4">
    <source>
        <dbReference type="ARBA" id="ARBA00022741"/>
    </source>
</evidence>
<keyword evidence="2" id="KW-0813">Transport</keyword>
<sequence length="598" mass="67645">MRKYQFFGLRKIIPYIKPYRKEMIIMVILGVVSSLFDSIYPLFNRYVLNHYLALKTLDTIVYFVALYVFVLVLQVIANFISSYMISKVELYVGRDLKNASFNHLQTLSFSYFNTNNVGYIHARVMSDTDRIGTLVSWRLMDLVWNLSYLIIVFVIMARIHLKLTLILMLLIPIAVLLIMYFQKHLVVLNRKIREINSLITANFNEGISGAKSIKTLVVEDTVQHDFEEDSREMQKVSIHATHYSALFVSTISIMSSLALAVVLAQGGRLSQENLMAIGTLSVFMSYAIGMIDPIQAIVEVFSAMIQAQANIERFSTLMETKSDVADRLDVIERYGDTFHPKKENWEDLHGDIEFKDVSFHYPDGEEMVLEHFNLKVPQGQNVAIVGETGAGKSTLVNLVCRFFEPTSGQVLIDGKDARDRSTLWLHSHIGYVLQTPHLFSGSVRDNMRYGAPEATDEEIWQALELVKASEIVKKMGNGLDSDVGEGGDLLSTGEKQLLSFARAILANPAILVLDEATSSIDTMTEKAIQDAIQTVIKGRTSFMIAHRLSTVVDADVILVVRDGKIVESGKHDELMKKHGYYYELYSRQFEEIQTEKAL</sequence>
<dbReference type="GO" id="GO:0005524">
    <property type="term" value="F:ATP binding"/>
    <property type="evidence" value="ECO:0007669"/>
    <property type="project" value="UniProtKB-KW"/>
</dbReference>
<dbReference type="Pfam" id="PF00664">
    <property type="entry name" value="ABC_membrane"/>
    <property type="match status" value="1"/>
</dbReference>
<dbReference type="Proteomes" id="UP000183028">
    <property type="component" value="Unassembled WGS sequence"/>
</dbReference>
<reference evidence="12" key="1">
    <citation type="submission" date="2016-10" db="EMBL/GenBank/DDBJ databases">
        <authorList>
            <person name="Varghese N."/>
        </authorList>
    </citation>
    <scope>NUCLEOTIDE SEQUENCE [LARGE SCALE GENOMIC DNA]</scope>
    <source>
        <strain evidence="12">DSM 20406</strain>
    </source>
</reference>
<evidence type="ECO:0000256" key="3">
    <source>
        <dbReference type="ARBA" id="ARBA00022692"/>
    </source>
</evidence>
<dbReference type="InterPro" id="IPR036640">
    <property type="entry name" value="ABC1_TM_sf"/>
</dbReference>
<name>A0A1H6URC8_9FIRM</name>
<dbReference type="SUPFAM" id="SSF90123">
    <property type="entry name" value="ABC transporter transmembrane region"/>
    <property type="match status" value="1"/>
</dbReference>
<dbReference type="InterPro" id="IPR003439">
    <property type="entry name" value="ABC_transporter-like_ATP-bd"/>
</dbReference>
<dbReference type="GeneID" id="54119973"/>
<protein>
    <submittedName>
        <fullName evidence="11">ATP-binding cassette, subfamily B</fullName>
    </submittedName>
</protein>
<dbReference type="InterPro" id="IPR003593">
    <property type="entry name" value="AAA+_ATPase"/>
</dbReference>
<dbReference type="PANTHER" id="PTHR43394">
    <property type="entry name" value="ATP-DEPENDENT PERMEASE MDL1, MITOCHONDRIAL"/>
    <property type="match status" value="1"/>
</dbReference>
<dbReference type="STRING" id="322505.SAMN04487836_1347"/>
<keyword evidence="7 8" id="KW-0472">Membrane</keyword>
<keyword evidence="5 11" id="KW-0067">ATP-binding</keyword>
<dbReference type="InterPro" id="IPR011527">
    <property type="entry name" value="ABC1_TM_dom"/>
</dbReference>
<evidence type="ECO:0000259" key="9">
    <source>
        <dbReference type="PROSITE" id="PS50893"/>
    </source>
</evidence>
<dbReference type="eggNOG" id="COG1132">
    <property type="taxonomic scope" value="Bacteria"/>
</dbReference>
<feature type="transmembrane region" description="Helical" evidence="8">
    <location>
        <begin position="60"/>
        <end position="80"/>
    </location>
</feature>
<dbReference type="SUPFAM" id="SSF52540">
    <property type="entry name" value="P-loop containing nucleoside triphosphate hydrolases"/>
    <property type="match status" value="1"/>
</dbReference>
<dbReference type="SMART" id="SM00382">
    <property type="entry name" value="AAA"/>
    <property type="match status" value="1"/>
</dbReference>
<dbReference type="Gene3D" id="3.40.50.300">
    <property type="entry name" value="P-loop containing nucleotide triphosphate hydrolases"/>
    <property type="match status" value="1"/>
</dbReference>
<dbReference type="InterPro" id="IPR027417">
    <property type="entry name" value="P-loop_NTPase"/>
</dbReference>